<proteinExistence type="predicted"/>
<evidence type="ECO:0008006" key="3">
    <source>
        <dbReference type="Google" id="ProtNLM"/>
    </source>
</evidence>
<sequence length="304" mass="33992">MSLFDLDDSIGTGSDYESEYEPEPELEDEYLKFLNELDIDIDNTPHLQASPADDKPVVEGDVDELDLGDATYIGIMTEENVEVRVEIPRASTAPKAPKVNANKRIDKDKDKDKDKNKDKNKHEDKDKDKAEDKDEDEDAVANAMFALYIHDDMYYLLSDPDPDSDNTAADTVPAPFRGSLPLPLMDIDTSESARESEESEAEGTSSDDDSNDNGWDDDDSDDSDNDDSDDDDDGSDNSDSELESLYGPPIMRRQSKVKRTLRATRVYMARASASASVSSPSPSSRRQSPLWMTEAQKKARKKWR</sequence>
<dbReference type="EMBL" id="JAFIQS010000012">
    <property type="protein sequence ID" value="KAG5164430.1"/>
    <property type="molecule type" value="Genomic_DNA"/>
</dbReference>
<feature type="region of interest" description="Disordered" evidence="1">
    <location>
        <begin position="1"/>
        <end position="25"/>
    </location>
</feature>
<protein>
    <recommendedName>
        <fullName evidence="3">Transcription factor Iwr1 domain-containing protein</fullName>
    </recommendedName>
</protein>
<feature type="region of interest" description="Disordered" evidence="1">
    <location>
        <begin position="86"/>
        <end position="138"/>
    </location>
</feature>
<evidence type="ECO:0000256" key="1">
    <source>
        <dbReference type="SAM" id="MobiDB-lite"/>
    </source>
</evidence>
<feature type="region of interest" description="Disordered" evidence="1">
    <location>
        <begin position="155"/>
        <end position="258"/>
    </location>
</feature>
<feature type="compositionally biased region" description="Low complexity" evidence="1">
    <location>
        <begin position="270"/>
        <end position="289"/>
    </location>
</feature>
<reference evidence="2" key="1">
    <citation type="submission" date="2021-02" db="EMBL/GenBank/DDBJ databases">
        <title>Psilocybe cubensis genome.</title>
        <authorList>
            <person name="Mckernan K.J."/>
            <person name="Crawford S."/>
            <person name="Trippe A."/>
            <person name="Kane L.T."/>
            <person name="Mclaughlin S."/>
        </authorList>
    </citation>
    <scope>NUCLEOTIDE SEQUENCE [LARGE SCALE GENOMIC DNA]</scope>
    <source>
        <strain evidence="2">MGC-MH-2018</strain>
    </source>
</reference>
<accession>A0A8H7XRM3</accession>
<feature type="region of interest" description="Disordered" evidence="1">
    <location>
        <begin position="270"/>
        <end position="304"/>
    </location>
</feature>
<feature type="compositionally biased region" description="Acidic residues" evidence="1">
    <location>
        <begin position="197"/>
        <end position="242"/>
    </location>
</feature>
<organism evidence="2">
    <name type="scientific">Psilocybe cubensis</name>
    <name type="common">Psychedelic mushroom</name>
    <name type="synonym">Stropharia cubensis</name>
    <dbReference type="NCBI Taxonomy" id="181762"/>
    <lineage>
        <taxon>Eukaryota</taxon>
        <taxon>Fungi</taxon>
        <taxon>Dikarya</taxon>
        <taxon>Basidiomycota</taxon>
        <taxon>Agaricomycotina</taxon>
        <taxon>Agaricomycetes</taxon>
        <taxon>Agaricomycetidae</taxon>
        <taxon>Agaricales</taxon>
        <taxon>Agaricineae</taxon>
        <taxon>Strophariaceae</taxon>
        <taxon>Psilocybe</taxon>
    </lineage>
</organism>
<feature type="compositionally biased region" description="Acidic residues" evidence="1">
    <location>
        <begin position="16"/>
        <end position="25"/>
    </location>
</feature>
<gene>
    <name evidence="2" type="ORF">JR316_010936</name>
</gene>
<evidence type="ECO:0000313" key="2">
    <source>
        <dbReference type="EMBL" id="KAG5164430.1"/>
    </source>
</evidence>
<name>A0A8H7XRM3_PSICU</name>
<comment type="caution">
    <text evidence="2">The sequence shown here is derived from an EMBL/GenBank/DDBJ whole genome shotgun (WGS) entry which is preliminary data.</text>
</comment>
<dbReference type="AlphaFoldDB" id="A0A8H7XRM3"/>
<feature type="compositionally biased region" description="Basic and acidic residues" evidence="1">
    <location>
        <begin position="103"/>
        <end position="132"/>
    </location>
</feature>